<dbReference type="SUPFAM" id="SSF51735">
    <property type="entry name" value="NAD(P)-binding Rossmann-fold domains"/>
    <property type="match status" value="1"/>
</dbReference>
<dbReference type="HOGENOM" id="CLU_031002_0_2_11"/>
<evidence type="ECO:0000259" key="2">
    <source>
        <dbReference type="Pfam" id="PF03435"/>
    </source>
</evidence>
<dbReference type="Gene3D" id="3.40.50.720">
    <property type="entry name" value="NAD(P)-binding Rossmann-like Domain"/>
    <property type="match status" value="1"/>
</dbReference>
<keyword evidence="4" id="KW-1185">Reference proteome</keyword>
<reference evidence="3 4" key="1">
    <citation type="journal article" date="2011" name="J. Bacteriol.">
        <title>Complete genome sequence of Amycolicicoccus subflavus DQS3-9A1T, an actinomycete isolated from crude oil-polluted soil.</title>
        <authorList>
            <person name="Cai M."/>
            <person name="Chen W.M."/>
            <person name="Nie Y."/>
            <person name="Chi C.Q."/>
            <person name="Wang Y.N."/>
            <person name="Tang Y.Q."/>
            <person name="Li G.Y."/>
            <person name="Wu X.L."/>
        </authorList>
    </citation>
    <scope>NUCLEOTIDE SEQUENCE [LARGE SCALE GENOMIC DNA]</scope>
    <source>
        <strain evidence="4">DSM 45089 / DQS3-9A1</strain>
    </source>
</reference>
<dbReference type="STRING" id="443218.AS9A_0233"/>
<dbReference type="GO" id="GO:0009247">
    <property type="term" value="P:glycolipid biosynthetic process"/>
    <property type="evidence" value="ECO:0007669"/>
    <property type="project" value="TreeGrafter"/>
</dbReference>
<dbReference type="InterPro" id="IPR005097">
    <property type="entry name" value="Sacchrp_dh_NADP-bd"/>
</dbReference>
<dbReference type="PANTHER" id="PTHR12286:SF5">
    <property type="entry name" value="SACCHAROPINE DEHYDROGENASE-LIKE OXIDOREDUCTASE"/>
    <property type="match status" value="1"/>
</dbReference>
<dbReference type="Proteomes" id="UP000009235">
    <property type="component" value="Chromosome"/>
</dbReference>
<gene>
    <name evidence="3" type="ordered locus">AS9A_0233</name>
</gene>
<dbReference type="FunFam" id="3.40.50.720:FF:000413">
    <property type="entry name" value="Trans-acting enoyl reductase"/>
    <property type="match status" value="1"/>
</dbReference>
<dbReference type="KEGG" id="asd:AS9A_0233"/>
<evidence type="ECO:0000313" key="4">
    <source>
        <dbReference type="Proteomes" id="UP000009235"/>
    </source>
</evidence>
<sequence length="425" mass="45417">MWDMATGGPSEREFDLILYGASGFVGRLTAQHLAQSAPDYARIALAGRSKQKLQAVIDEIGGVAHTWPVVEADASDPASLAAMAGRTRTVVTTVGPYAKYGLPLVEACVNAGTDYADLTGEQLFVHDSIEKFHERAQETGARIVHSCGFDSIPSDLNVYSIYQQALADDAGELSDTTLYVKAMRGGMSGGTVASGRRQMERESENPELARIVKDPYTFSTDRTLEPDLGDQKDSGFGKASDIDPSLKGWTATFLMAPYNTRVVRRTNGLLGWAYGKQFRYREVMGTGSSVASPLFAAALSGALGAMWKFGPTLFRRAPQKVIDRVLPQPGSGPSEEARLKGFFVIETYADTSSGARYKATFAAQGDPGYAATAVMLGEAGLCLALDRDQLSALTGVITPAAAMGEALPTRLRAAGVKMETERINA</sequence>
<dbReference type="eggNOG" id="COG3268">
    <property type="taxonomic scope" value="Bacteria"/>
</dbReference>
<dbReference type="Pfam" id="PF03435">
    <property type="entry name" value="Sacchrp_dh_NADP"/>
    <property type="match status" value="1"/>
</dbReference>
<organism evidence="3 4">
    <name type="scientific">Hoyosella subflava (strain DSM 45089 / JCM 17490 / NBRC 109087 / DQS3-9A1)</name>
    <name type="common">Amycolicicoccus subflavus</name>
    <dbReference type="NCBI Taxonomy" id="443218"/>
    <lineage>
        <taxon>Bacteria</taxon>
        <taxon>Bacillati</taxon>
        <taxon>Actinomycetota</taxon>
        <taxon>Actinomycetes</taxon>
        <taxon>Mycobacteriales</taxon>
        <taxon>Hoyosellaceae</taxon>
        <taxon>Hoyosella</taxon>
    </lineage>
</organism>
<name>F6EFB4_HOYSD</name>
<dbReference type="GO" id="GO:0005886">
    <property type="term" value="C:plasma membrane"/>
    <property type="evidence" value="ECO:0007669"/>
    <property type="project" value="TreeGrafter"/>
</dbReference>
<feature type="domain" description="Saccharopine dehydrogenase NADP binding" evidence="2">
    <location>
        <begin position="17"/>
        <end position="144"/>
    </location>
</feature>
<proteinExistence type="inferred from homology"/>
<dbReference type="InterPro" id="IPR051276">
    <property type="entry name" value="Saccharopine_DH-like_oxidrdct"/>
</dbReference>
<evidence type="ECO:0000313" key="3">
    <source>
        <dbReference type="EMBL" id="AEF38693.1"/>
    </source>
</evidence>
<dbReference type="PANTHER" id="PTHR12286">
    <property type="entry name" value="SACCHAROPINE DEHYDROGENASE-LIKE OXIDOREDUCTASE"/>
    <property type="match status" value="1"/>
</dbReference>
<comment type="similarity">
    <text evidence="1">Belongs to the saccharopine dehydrogenase family. Enoyl reductase subfamily.</text>
</comment>
<dbReference type="AlphaFoldDB" id="F6EFB4"/>
<protein>
    <recommendedName>
        <fullName evidence="2">Saccharopine dehydrogenase NADP binding domain-containing protein</fullName>
    </recommendedName>
</protein>
<dbReference type="InterPro" id="IPR036291">
    <property type="entry name" value="NAD(P)-bd_dom_sf"/>
</dbReference>
<evidence type="ECO:0000256" key="1">
    <source>
        <dbReference type="ARBA" id="ARBA00010591"/>
    </source>
</evidence>
<dbReference type="EMBL" id="CP002786">
    <property type="protein sequence ID" value="AEF38693.1"/>
    <property type="molecule type" value="Genomic_DNA"/>
</dbReference>
<accession>F6EFB4</accession>